<name>A0AA36E775_LACSI</name>
<dbReference type="PANTHER" id="PTHR23346:SF7">
    <property type="entry name" value="STALLED RIBOSOME SENSOR GCN1"/>
    <property type="match status" value="1"/>
</dbReference>
<evidence type="ECO:0000313" key="3">
    <source>
        <dbReference type="Proteomes" id="UP001177003"/>
    </source>
</evidence>
<gene>
    <name evidence="2" type="ORF">LSALG_LOCUS25146</name>
</gene>
<evidence type="ECO:0000256" key="1">
    <source>
        <dbReference type="ARBA" id="ARBA00022737"/>
    </source>
</evidence>
<dbReference type="SUPFAM" id="SSF48371">
    <property type="entry name" value="ARM repeat"/>
    <property type="match status" value="1"/>
</dbReference>
<dbReference type="Gene3D" id="1.25.10.10">
    <property type="entry name" value="Leucine-rich Repeat Variant"/>
    <property type="match status" value="1"/>
</dbReference>
<dbReference type="GO" id="GO:0019887">
    <property type="term" value="F:protein kinase regulator activity"/>
    <property type="evidence" value="ECO:0007669"/>
    <property type="project" value="TreeGrafter"/>
</dbReference>
<dbReference type="GO" id="GO:0006417">
    <property type="term" value="P:regulation of translation"/>
    <property type="evidence" value="ECO:0007669"/>
    <property type="project" value="TreeGrafter"/>
</dbReference>
<keyword evidence="3" id="KW-1185">Reference proteome</keyword>
<dbReference type="InterPro" id="IPR016024">
    <property type="entry name" value="ARM-type_fold"/>
</dbReference>
<proteinExistence type="predicted"/>
<keyword evidence="1" id="KW-0677">Repeat</keyword>
<sequence length="209" mass="22914">MRDALKNKILSCRPSGHETSILTGFLRFIRPLIRIIGDRFPWQVKSAILSTLTIIIAKGGMALKPFLLQPQTTFVKFLQDNPRSVRSSAALALGKLSALSTRVDPLVGGLLSNLYTSEGGVREAILVALKGVVKHARKSVSGSVKTRVFDLSNELIYNDDDQIRSSSARILGIISEVQFSTFTCIYSICSTSGIFHLCNFTTAPVNIWL</sequence>
<evidence type="ECO:0000313" key="2">
    <source>
        <dbReference type="EMBL" id="CAI9285686.1"/>
    </source>
</evidence>
<dbReference type="PANTHER" id="PTHR23346">
    <property type="entry name" value="TRANSLATIONAL ACTIVATOR GCN1-RELATED"/>
    <property type="match status" value="1"/>
</dbReference>
<accession>A0AA36E775</accession>
<dbReference type="InterPro" id="IPR011989">
    <property type="entry name" value="ARM-like"/>
</dbReference>
<dbReference type="GO" id="GO:0005829">
    <property type="term" value="C:cytosol"/>
    <property type="evidence" value="ECO:0007669"/>
    <property type="project" value="TreeGrafter"/>
</dbReference>
<dbReference type="EMBL" id="OX465081">
    <property type="protein sequence ID" value="CAI9285686.1"/>
    <property type="molecule type" value="Genomic_DNA"/>
</dbReference>
<organism evidence="2 3">
    <name type="scientific">Lactuca saligna</name>
    <name type="common">Willowleaf lettuce</name>
    <dbReference type="NCBI Taxonomy" id="75948"/>
    <lineage>
        <taxon>Eukaryota</taxon>
        <taxon>Viridiplantae</taxon>
        <taxon>Streptophyta</taxon>
        <taxon>Embryophyta</taxon>
        <taxon>Tracheophyta</taxon>
        <taxon>Spermatophyta</taxon>
        <taxon>Magnoliopsida</taxon>
        <taxon>eudicotyledons</taxon>
        <taxon>Gunneridae</taxon>
        <taxon>Pentapetalae</taxon>
        <taxon>asterids</taxon>
        <taxon>campanulids</taxon>
        <taxon>Asterales</taxon>
        <taxon>Asteraceae</taxon>
        <taxon>Cichorioideae</taxon>
        <taxon>Cichorieae</taxon>
        <taxon>Lactucinae</taxon>
        <taxon>Lactuca</taxon>
    </lineage>
</organism>
<dbReference type="GO" id="GO:0034198">
    <property type="term" value="P:cellular response to amino acid starvation"/>
    <property type="evidence" value="ECO:0007669"/>
    <property type="project" value="TreeGrafter"/>
</dbReference>
<protein>
    <submittedName>
        <fullName evidence="2">Uncharacterized protein</fullName>
    </submittedName>
</protein>
<dbReference type="AlphaFoldDB" id="A0AA36E775"/>
<dbReference type="Proteomes" id="UP001177003">
    <property type="component" value="Chromosome 5"/>
</dbReference>
<reference evidence="2" key="1">
    <citation type="submission" date="2023-04" db="EMBL/GenBank/DDBJ databases">
        <authorList>
            <person name="Vijverberg K."/>
            <person name="Xiong W."/>
            <person name="Schranz E."/>
        </authorList>
    </citation>
    <scope>NUCLEOTIDE SEQUENCE</scope>
</reference>